<feature type="transmembrane region" description="Helical" evidence="10">
    <location>
        <begin position="7"/>
        <end position="24"/>
    </location>
</feature>
<evidence type="ECO:0000256" key="7">
    <source>
        <dbReference type="ARBA" id="ARBA00038151"/>
    </source>
</evidence>
<keyword evidence="3" id="KW-1003">Cell membrane</keyword>
<evidence type="ECO:0000313" key="11">
    <source>
        <dbReference type="EMBL" id="CAG5071561.1"/>
    </source>
</evidence>
<feature type="transmembrane region" description="Helical" evidence="10">
    <location>
        <begin position="62"/>
        <end position="82"/>
    </location>
</feature>
<gene>
    <name evidence="11" type="primary">gdx</name>
    <name evidence="11" type="ORF">DYBT9623_03560</name>
</gene>
<evidence type="ECO:0000256" key="2">
    <source>
        <dbReference type="ARBA" id="ARBA00022448"/>
    </source>
</evidence>
<evidence type="ECO:0000256" key="9">
    <source>
        <dbReference type="RuleBase" id="RU003942"/>
    </source>
</evidence>
<evidence type="ECO:0000313" key="12">
    <source>
        <dbReference type="Proteomes" id="UP000679725"/>
    </source>
</evidence>
<keyword evidence="2" id="KW-0813">Transport</keyword>
<keyword evidence="4 9" id="KW-0812">Transmembrane</keyword>
<dbReference type="InterPro" id="IPR000390">
    <property type="entry name" value="Small_drug/metabolite_transptr"/>
</dbReference>
<keyword evidence="12" id="KW-1185">Reference proteome</keyword>
<evidence type="ECO:0000256" key="8">
    <source>
        <dbReference type="ARBA" id="ARBA00039168"/>
    </source>
</evidence>
<evidence type="ECO:0000256" key="6">
    <source>
        <dbReference type="ARBA" id="ARBA00023136"/>
    </source>
</evidence>
<proteinExistence type="inferred from homology"/>
<dbReference type="SUPFAM" id="SSF103481">
    <property type="entry name" value="Multidrug resistance efflux transporter EmrE"/>
    <property type="match status" value="1"/>
</dbReference>
<dbReference type="Proteomes" id="UP000679725">
    <property type="component" value="Unassembled WGS sequence"/>
</dbReference>
<dbReference type="Pfam" id="PF00893">
    <property type="entry name" value="Multi_Drug_Res"/>
    <property type="match status" value="1"/>
</dbReference>
<dbReference type="PANTHER" id="PTHR30561:SF0">
    <property type="entry name" value="GUANIDINIUM EXPORTER"/>
    <property type="match status" value="1"/>
</dbReference>
<sequence length="107" mass="11476">MVKVMSWIYLVAAGLLEVVWAYFMKQSEGFTRLVPTSITIVAMIASFALLSMAMRTLPLSTAYTVWTGIGAVGAFLIGTFLLGEPANAMRITAALLITAGLVLMKLS</sequence>
<accession>A0ABM8UTY9</accession>
<protein>
    <recommendedName>
        <fullName evidence="8">Guanidinium exporter</fullName>
    </recommendedName>
</protein>
<evidence type="ECO:0000256" key="10">
    <source>
        <dbReference type="SAM" id="Phobius"/>
    </source>
</evidence>
<evidence type="ECO:0000256" key="4">
    <source>
        <dbReference type="ARBA" id="ARBA00022692"/>
    </source>
</evidence>
<evidence type="ECO:0000256" key="1">
    <source>
        <dbReference type="ARBA" id="ARBA00004651"/>
    </source>
</evidence>
<comment type="caution">
    <text evidence="11">The sequence shown here is derived from an EMBL/GenBank/DDBJ whole genome shotgun (WGS) entry which is preliminary data.</text>
</comment>
<comment type="subcellular location">
    <subcellularLocation>
        <location evidence="1 9">Cell membrane</location>
        <topology evidence="1 9">Multi-pass membrane protein</topology>
    </subcellularLocation>
</comment>
<organism evidence="11 12">
    <name type="scientific">Dyadobacter linearis</name>
    <dbReference type="NCBI Taxonomy" id="2823330"/>
    <lineage>
        <taxon>Bacteria</taxon>
        <taxon>Pseudomonadati</taxon>
        <taxon>Bacteroidota</taxon>
        <taxon>Cytophagia</taxon>
        <taxon>Cytophagales</taxon>
        <taxon>Spirosomataceae</taxon>
        <taxon>Dyadobacter</taxon>
    </lineage>
</organism>
<feature type="transmembrane region" description="Helical" evidence="10">
    <location>
        <begin position="30"/>
        <end position="50"/>
    </location>
</feature>
<keyword evidence="6 10" id="KW-0472">Membrane</keyword>
<dbReference type="Gene3D" id="1.10.3730.20">
    <property type="match status" value="1"/>
</dbReference>
<dbReference type="InterPro" id="IPR045324">
    <property type="entry name" value="Small_multidrug_res"/>
</dbReference>
<dbReference type="PANTHER" id="PTHR30561">
    <property type="entry name" value="SMR FAMILY PROTON-DEPENDENT DRUG EFFLUX TRANSPORTER SUGE"/>
    <property type="match status" value="1"/>
</dbReference>
<dbReference type="InterPro" id="IPR037185">
    <property type="entry name" value="EmrE-like"/>
</dbReference>
<keyword evidence="5 10" id="KW-1133">Transmembrane helix</keyword>
<name>A0ABM8UTY9_9BACT</name>
<comment type="similarity">
    <text evidence="7">Belongs to the drug/metabolite transporter (DMT) superfamily. Small multidrug resistance (SMR) (TC 2.A.7.1) family. Gdx/SugE subfamily.</text>
</comment>
<evidence type="ECO:0000256" key="5">
    <source>
        <dbReference type="ARBA" id="ARBA00022989"/>
    </source>
</evidence>
<reference evidence="11 12" key="1">
    <citation type="submission" date="2021-04" db="EMBL/GenBank/DDBJ databases">
        <authorList>
            <person name="Rodrigo-Torres L."/>
            <person name="Arahal R. D."/>
            <person name="Lucena T."/>
        </authorList>
    </citation>
    <scope>NUCLEOTIDE SEQUENCE [LARGE SCALE GENOMIC DNA]</scope>
    <source>
        <strain evidence="11 12">CECT 9623</strain>
    </source>
</reference>
<evidence type="ECO:0000256" key="3">
    <source>
        <dbReference type="ARBA" id="ARBA00022475"/>
    </source>
</evidence>
<dbReference type="EMBL" id="CAJRAU010000005">
    <property type="protein sequence ID" value="CAG5071561.1"/>
    <property type="molecule type" value="Genomic_DNA"/>
</dbReference>